<feature type="transmembrane region" description="Helical" evidence="2">
    <location>
        <begin position="21"/>
        <end position="44"/>
    </location>
</feature>
<protein>
    <submittedName>
        <fullName evidence="3">Uncharacterized protein</fullName>
    </submittedName>
</protein>
<dbReference type="EMBL" id="FR845719">
    <property type="protein sequence ID" value="CCA59723.1"/>
    <property type="molecule type" value="Genomic_DNA"/>
</dbReference>
<name>F2RF38_STRVP</name>
<keyword evidence="4" id="KW-1185">Reference proteome</keyword>
<keyword evidence="2" id="KW-0472">Membrane</keyword>
<dbReference type="PATRIC" id="fig|953739.5.peg.1643"/>
<keyword evidence="2" id="KW-0812">Transmembrane</keyword>
<dbReference type="KEGG" id="sve:SVEN_6437"/>
<evidence type="ECO:0000256" key="1">
    <source>
        <dbReference type="SAM" id="MobiDB-lite"/>
    </source>
</evidence>
<accession>F2RF38</accession>
<evidence type="ECO:0000313" key="3">
    <source>
        <dbReference type="EMBL" id="CCA59723.1"/>
    </source>
</evidence>
<dbReference type="AlphaFoldDB" id="F2RF38"/>
<gene>
    <name evidence="3" type="ordered locus">SVEN_6437</name>
</gene>
<dbReference type="Proteomes" id="UP000006854">
    <property type="component" value="Chromosome"/>
</dbReference>
<organism evidence="3 4">
    <name type="scientific">Streptomyces venezuelae (strain ATCC 10712 / CBS 650.69 / DSM 40230 / JCM 4526 / NBRC 13096 / PD 04745)</name>
    <dbReference type="NCBI Taxonomy" id="953739"/>
    <lineage>
        <taxon>Bacteria</taxon>
        <taxon>Bacillati</taxon>
        <taxon>Actinomycetota</taxon>
        <taxon>Actinomycetes</taxon>
        <taxon>Kitasatosporales</taxon>
        <taxon>Streptomycetaceae</taxon>
        <taxon>Streptomyces</taxon>
    </lineage>
</organism>
<feature type="region of interest" description="Disordered" evidence="1">
    <location>
        <begin position="1"/>
        <end position="20"/>
    </location>
</feature>
<evidence type="ECO:0000256" key="2">
    <source>
        <dbReference type="SAM" id="Phobius"/>
    </source>
</evidence>
<dbReference type="HOGENOM" id="CLU_3173964_0_0_11"/>
<proteinExistence type="predicted"/>
<reference evidence="3 4" key="1">
    <citation type="journal article" date="2011" name="BMC Genomics">
        <title>Genome-wide analysis of the role of GlnR in Streptomyces venezuelae provides new insights into global nitrogen regulation in actinomycetes.</title>
        <authorList>
            <person name="Pullan S.T."/>
            <person name="Bibb M.J."/>
            <person name="Merrick M."/>
        </authorList>
    </citation>
    <scope>NUCLEOTIDE SEQUENCE [LARGE SCALE GENOMIC DNA]</scope>
    <source>
        <strain evidence="3">ATCC 10712</strain>
    </source>
</reference>
<keyword evidence="2" id="KW-1133">Transmembrane helix</keyword>
<evidence type="ECO:0000313" key="4">
    <source>
        <dbReference type="Proteomes" id="UP000006854"/>
    </source>
</evidence>
<sequence>MKDRWEPGSGQPETRRLRKDRVLPLGAASIATVINLSSSLHAFVRRD</sequence>